<proteinExistence type="predicted"/>
<feature type="domain" description="Arginine dihydrolase ArgZ/ArgE-like C-terminal second subdomain" evidence="1">
    <location>
        <begin position="142"/>
        <end position="353"/>
    </location>
</feature>
<dbReference type="AlphaFoldDB" id="A0A1V4SNS9"/>
<feature type="domain" description="Arginine dihydrolase ArgZ/ArgE-like C-terminal first subdomain" evidence="2">
    <location>
        <begin position="48"/>
        <end position="119"/>
    </location>
</feature>
<evidence type="ECO:0000259" key="2">
    <source>
        <dbReference type="Pfam" id="PF21571"/>
    </source>
</evidence>
<dbReference type="Gene3D" id="2.40.420.10">
    <property type="entry name" value="conserved putative lor/sdh protein from methanococcus maripaludis s2 domain"/>
    <property type="match status" value="1"/>
</dbReference>
<reference evidence="3 4" key="1">
    <citation type="submission" date="2017-03" db="EMBL/GenBank/DDBJ databases">
        <title>Genome sequence of Clostridium hungatei DSM 14427.</title>
        <authorList>
            <person name="Poehlein A."/>
            <person name="Daniel R."/>
        </authorList>
    </citation>
    <scope>NUCLEOTIDE SEQUENCE [LARGE SCALE GENOMIC DNA]</scope>
    <source>
        <strain evidence="3 4">DSM 14427</strain>
    </source>
</reference>
<name>A0A1V4SNS9_RUMHU</name>
<accession>A0A1V4SNS9</accession>
<protein>
    <recommendedName>
        <fullName evidence="5">TIGR00300 family protein</fullName>
    </recommendedName>
</protein>
<dbReference type="Gene3D" id="3.40.50.10690">
    <property type="entry name" value="putative lor/sdh protein like domains"/>
    <property type="match status" value="1"/>
</dbReference>
<evidence type="ECO:0000313" key="3">
    <source>
        <dbReference type="EMBL" id="OPX45548.1"/>
    </source>
</evidence>
<gene>
    <name evidence="3" type="ORF">CLHUN_09240</name>
</gene>
<dbReference type="Proteomes" id="UP000191554">
    <property type="component" value="Unassembled WGS sequence"/>
</dbReference>
<organism evidence="3 4">
    <name type="scientific">Ruminiclostridium hungatei</name>
    <name type="common">Clostridium hungatei</name>
    <dbReference type="NCBI Taxonomy" id="48256"/>
    <lineage>
        <taxon>Bacteria</taxon>
        <taxon>Bacillati</taxon>
        <taxon>Bacillota</taxon>
        <taxon>Clostridia</taxon>
        <taxon>Eubacteriales</taxon>
        <taxon>Oscillospiraceae</taxon>
        <taxon>Ruminiclostridium</taxon>
    </lineage>
</organism>
<dbReference type="InterPro" id="IPR048964">
    <property type="entry name" value="ArgZ/ArgE-like_C_1st"/>
</dbReference>
<evidence type="ECO:0008006" key="5">
    <source>
        <dbReference type="Google" id="ProtNLM"/>
    </source>
</evidence>
<keyword evidence="4" id="KW-1185">Reference proteome</keyword>
<dbReference type="STRING" id="48256.CLHUN_09240"/>
<dbReference type="EMBL" id="MZGX01000004">
    <property type="protein sequence ID" value="OPX45548.1"/>
    <property type="molecule type" value="Genomic_DNA"/>
</dbReference>
<dbReference type="Pfam" id="PF21570">
    <property type="entry name" value="ArgZ-like_C_2nd"/>
    <property type="match status" value="1"/>
</dbReference>
<dbReference type="Pfam" id="PF21571">
    <property type="entry name" value="ArgZ-like_C_1st"/>
    <property type="match status" value="1"/>
</dbReference>
<comment type="caution">
    <text evidence="3">The sequence shown here is derived from an EMBL/GenBank/DDBJ whole genome shotgun (WGS) entry which is preliminary data.</text>
</comment>
<evidence type="ECO:0000313" key="4">
    <source>
        <dbReference type="Proteomes" id="UP000191554"/>
    </source>
</evidence>
<dbReference type="RefSeq" id="WP_340148322.1">
    <property type="nucleotide sequence ID" value="NZ_MZGX01000004.1"/>
</dbReference>
<dbReference type="InterPro" id="IPR048963">
    <property type="entry name" value="ArgZ/ArgE-like_C_2nd"/>
</dbReference>
<evidence type="ECO:0000259" key="1">
    <source>
        <dbReference type="Pfam" id="PF21570"/>
    </source>
</evidence>
<sequence length="363" mass="40057">MFTLPQYTAPDFNESGFEAAPSVLTSPAPGDGLLPDNFYATTIYPEYFKIENTWQLINAPRMDCAVVIRSGMPFAVEARRVRKGEAVVIGRKEDLSNGVFIHYDAFKESSSGKVQHFAFRTGKSRESSYSRDYDQLYDILRHDREHGSIVWVLGPAVAFDFDARRSMSGLIEHGYVDALFAGNALATHDLEAGLFNTGLGQDIYTKELYYNGHYHHLETINRVRGAGSIEDFVVQNGMADGIISSCVKKKVPFVLAGSIRDDGPLPGVIGNVYDAQDAMRQHIMKATTVIALATQLHTIAAGNMTPSWQKCADGRLRPVYFYTVDISEFAVGKLHDRGSLSVNSIVTNVQDFLINAARSLGVI</sequence>